<dbReference type="PRINTS" id="PR00107">
    <property type="entry name" value="PHOSPHOCPHPR"/>
</dbReference>
<dbReference type="eggNOG" id="COG1925">
    <property type="taxonomic scope" value="Bacteria"/>
</dbReference>
<dbReference type="PROSITE" id="PS51350">
    <property type="entry name" value="PTS_HPR_DOM"/>
    <property type="match status" value="1"/>
</dbReference>
<evidence type="ECO:0000256" key="3">
    <source>
        <dbReference type="ARBA" id="ARBA00022683"/>
    </source>
</evidence>
<dbReference type="EMBL" id="ADAD01000176">
    <property type="protein sequence ID" value="EEY34232.1"/>
    <property type="molecule type" value="Genomic_DNA"/>
</dbReference>
<evidence type="ECO:0000259" key="4">
    <source>
        <dbReference type="PROSITE" id="PS51350"/>
    </source>
</evidence>
<organism evidence="5 6">
    <name type="scientific">Pseudoleptotrichia goodfellowii F0264</name>
    <dbReference type="NCBI Taxonomy" id="596323"/>
    <lineage>
        <taxon>Bacteria</taxon>
        <taxon>Fusobacteriati</taxon>
        <taxon>Fusobacteriota</taxon>
        <taxon>Fusobacteriia</taxon>
        <taxon>Fusobacteriales</taxon>
        <taxon>Leptotrichiaceae</taxon>
        <taxon>Pseudoleptotrichia</taxon>
    </lineage>
</organism>
<evidence type="ECO:0000313" key="5">
    <source>
        <dbReference type="EMBL" id="EEY34232.1"/>
    </source>
</evidence>
<dbReference type="CDD" id="cd00367">
    <property type="entry name" value="PTS-HPr_like"/>
    <property type="match status" value="1"/>
</dbReference>
<dbReference type="Proteomes" id="UP000004226">
    <property type="component" value="Unassembled WGS sequence"/>
</dbReference>
<keyword evidence="3" id="KW-0598">Phosphotransferase system</keyword>
<dbReference type="PANTHER" id="PTHR33705">
    <property type="entry name" value="PHOSPHOCARRIER PROTEIN HPR"/>
    <property type="match status" value="1"/>
</dbReference>
<dbReference type="RefSeq" id="WP_006808108.1">
    <property type="nucleotide sequence ID" value="NZ_ADAD01000176.1"/>
</dbReference>
<dbReference type="PANTHER" id="PTHR33705:SF2">
    <property type="entry name" value="PHOSPHOCARRIER PROTEIN NPR"/>
    <property type="match status" value="1"/>
</dbReference>
<feature type="domain" description="HPr" evidence="4">
    <location>
        <begin position="1"/>
        <end position="87"/>
    </location>
</feature>
<comment type="subcellular location">
    <subcellularLocation>
        <location evidence="1">Cytoplasm</location>
    </subcellularLocation>
</comment>
<evidence type="ECO:0000313" key="6">
    <source>
        <dbReference type="Proteomes" id="UP000004226"/>
    </source>
</evidence>
<reference evidence="5 6" key="1">
    <citation type="submission" date="2009-10" db="EMBL/GenBank/DDBJ databases">
        <authorList>
            <person name="Harkins D.M."/>
            <person name="Madupu R."/>
            <person name="Durkin A.S."/>
            <person name="Torralba M."/>
            <person name="Methe B."/>
            <person name="Sutton G.G."/>
            <person name="Strausberg R.L."/>
            <person name="Nelson K.E."/>
        </authorList>
    </citation>
    <scope>NUCLEOTIDE SEQUENCE [LARGE SCALE GENOMIC DNA]</scope>
    <source>
        <strain evidence="5 6">F0264</strain>
    </source>
</reference>
<gene>
    <name evidence="5" type="ORF">HMPREF0554_2337</name>
</gene>
<dbReference type="SUPFAM" id="SSF55594">
    <property type="entry name" value="HPr-like"/>
    <property type="match status" value="1"/>
</dbReference>
<sequence>MVMKTLEVTNKTGLHARPVSQIIKLISKYKSKTVFKVGNKEVKNKSVLEFLKLGAKYGSKVEIEIDGEDENELLKELEYLFYSNFGE</sequence>
<name>D0GNQ4_9FUSO</name>
<dbReference type="GO" id="GO:0005737">
    <property type="term" value="C:cytoplasm"/>
    <property type="evidence" value="ECO:0007669"/>
    <property type="project" value="UniProtKB-SubCell"/>
</dbReference>
<dbReference type="GO" id="GO:0009401">
    <property type="term" value="P:phosphoenolpyruvate-dependent sugar phosphotransferase system"/>
    <property type="evidence" value="ECO:0007669"/>
    <property type="project" value="UniProtKB-KW"/>
</dbReference>
<keyword evidence="2" id="KW-0963">Cytoplasm</keyword>
<accession>D0GNQ4</accession>
<keyword evidence="6" id="KW-1185">Reference proteome</keyword>
<evidence type="ECO:0000256" key="2">
    <source>
        <dbReference type="ARBA" id="ARBA00022490"/>
    </source>
</evidence>
<dbReference type="Pfam" id="PF00381">
    <property type="entry name" value="PTS-HPr"/>
    <property type="match status" value="1"/>
</dbReference>
<comment type="caution">
    <text evidence="5">The sequence shown here is derived from an EMBL/GenBank/DDBJ whole genome shotgun (WGS) entry which is preliminary data.</text>
</comment>
<dbReference type="NCBIfam" id="TIGR01003">
    <property type="entry name" value="PTS_HPr_family"/>
    <property type="match status" value="1"/>
</dbReference>
<proteinExistence type="predicted"/>
<dbReference type="AlphaFoldDB" id="D0GNQ4"/>
<dbReference type="Gene3D" id="3.30.1340.10">
    <property type="entry name" value="HPr-like"/>
    <property type="match status" value="1"/>
</dbReference>
<protein>
    <submittedName>
        <fullName evidence="5">Phosphocarrier, HPr family</fullName>
    </submittedName>
</protein>
<dbReference type="InterPro" id="IPR035895">
    <property type="entry name" value="HPr-like_sf"/>
</dbReference>
<dbReference type="InterPro" id="IPR000032">
    <property type="entry name" value="HPr-like"/>
</dbReference>
<dbReference type="InterPro" id="IPR050399">
    <property type="entry name" value="HPr"/>
</dbReference>
<evidence type="ECO:0000256" key="1">
    <source>
        <dbReference type="ARBA" id="ARBA00004496"/>
    </source>
</evidence>